<proteinExistence type="inferred from homology"/>
<name>A0A3M7TPV9_9BACI</name>
<dbReference type="RefSeq" id="WP_122899314.1">
    <property type="nucleotide sequence ID" value="NZ_RHIB01000002.1"/>
</dbReference>
<feature type="transmembrane region" description="Helical" evidence="7">
    <location>
        <begin position="30"/>
        <end position="48"/>
    </location>
</feature>
<keyword evidence="3" id="KW-1003">Cell membrane</keyword>
<comment type="subcellular location">
    <subcellularLocation>
        <location evidence="1 7">Cell membrane</location>
        <topology evidence="1 7">Multi-pass membrane protein</topology>
    </subcellularLocation>
</comment>
<protein>
    <submittedName>
        <fullName evidence="9">Sugar ABC transporter permease</fullName>
    </submittedName>
</protein>
<evidence type="ECO:0000256" key="1">
    <source>
        <dbReference type="ARBA" id="ARBA00004651"/>
    </source>
</evidence>
<evidence type="ECO:0000256" key="6">
    <source>
        <dbReference type="ARBA" id="ARBA00023136"/>
    </source>
</evidence>
<keyword evidence="4 7" id="KW-0812">Transmembrane</keyword>
<dbReference type="AlphaFoldDB" id="A0A3M7TPV9"/>
<evidence type="ECO:0000313" key="10">
    <source>
        <dbReference type="Proteomes" id="UP000278746"/>
    </source>
</evidence>
<evidence type="ECO:0000259" key="8">
    <source>
        <dbReference type="PROSITE" id="PS50928"/>
    </source>
</evidence>
<evidence type="ECO:0000256" key="7">
    <source>
        <dbReference type="RuleBase" id="RU363032"/>
    </source>
</evidence>
<evidence type="ECO:0000313" key="9">
    <source>
        <dbReference type="EMBL" id="RNA67676.1"/>
    </source>
</evidence>
<feature type="domain" description="ABC transmembrane type-1" evidence="8">
    <location>
        <begin position="89"/>
        <end position="303"/>
    </location>
</feature>
<comment type="caution">
    <text evidence="9">The sequence shown here is derived from an EMBL/GenBank/DDBJ whole genome shotgun (WGS) entry which is preliminary data.</text>
</comment>
<comment type="similarity">
    <text evidence="7">Belongs to the binding-protein-dependent transport system permease family.</text>
</comment>
<evidence type="ECO:0000256" key="5">
    <source>
        <dbReference type="ARBA" id="ARBA00022989"/>
    </source>
</evidence>
<dbReference type="PANTHER" id="PTHR43005">
    <property type="entry name" value="BLR7065 PROTEIN"/>
    <property type="match status" value="1"/>
</dbReference>
<dbReference type="InterPro" id="IPR000515">
    <property type="entry name" value="MetI-like"/>
</dbReference>
<dbReference type="PROSITE" id="PS50928">
    <property type="entry name" value="ABC_TM1"/>
    <property type="match status" value="1"/>
</dbReference>
<dbReference type="Gene3D" id="1.10.3720.10">
    <property type="entry name" value="MetI-like"/>
    <property type="match status" value="1"/>
</dbReference>
<accession>A0A3M7TPV9</accession>
<dbReference type="PANTHER" id="PTHR43005:SF1">
    <property type="entry name" value="SPERMIDINE_PUTRESCINE TRANSPORT SYSTEM PERMEASE PROTEIN"/>
    <property type="match status" value="1"/>
</dbReference>
<gene>
    <name evidence="9" type="ORF">EBO34_13220</name>
</gene>
<reference evidence="9 10" key="1">
    <citation type="submission" date="2018-10" db="EMBL/GenBank/DDBJ databases">
        <title>Bacillus Keqinensis sp. nov., a moderately halophilic bacterium isolated from a saline-alkaline lake.</title>
        <authorList>
            <person name="Wang H."/>
        </authorList>
    </citation>
    <scope>NUCLEOTIDE SEQUENCE [LARGE SCALE GENOMIC DNA]</scope>
    <source>
        <strain evidence="9 10">KQ-3</strain>
    </source>
</reference>
<evidence type="ECO:0000256" key="3">
    <source>
        <dbReference type="ARBA" id="ARBA00022475"/>
    </source>
</evidence>
<dbReference type="Proteomes" id="UP000278746">
    <property type="component" value="Unassembled WGS sequence"/>
</dbReference>
<feature type="transmembrane region" description="Helical" evidence="7">
    <location>
        <begin position="277"/>
        <end position="303"/>
    </location>
</feature>
<feature type="transmembrane region" description="Helical" evidence="7">
    <location>
        <begin position="126"/>
        <end position="147"/>
    </location>
</feature>
<dbReference type="Pfam" id="PF00528">
    <property type="entry name" value="BPD_transp_1"/>
    <property type="match status" value="1"/>
</dbReference>
<keyword evidence="2 7" id="KW-0813">Transport</keyword>
<dbReference type="EMBL" id="RHIB01000002">
    <property type="protein sequence ID" value="RNA67676.1"/>
    <property type="molecule type" value="Genomic_DNA"/>
</dbReference>
<evidence type="ECO:0000256" key="4">
    <source>
        <dbReference type="ARBA" id="ARBA00022692"/>
    </source>
</evidence>
<dbReference type="GO" id="GO:0055085">
    <property type="term" value="P:transmembrane transport"/>
    <property type="evidence" value="ECO:0007669"/>
    <property type="project" value="InterPro"/>
</dbReference>
<keyword evidence="6 7" id="KW-0472">Membrane</keyword>
<feature type="transmembrane region" description="Helical" evidence="7">
    <location>
        <begin position="93"/>
        <end position="114"/>
    </location>
</feature>
<keyword evidence="5 7" id="KW-1133">Transmembrane helix</keyword>
<dbReference type="GO" id="GO:0005886">
    <property type="term" value="C:plasma membrane"/>
    <property type="evidence" value="ECO:0007669"/>
    <property type="project" value="UniProtKB-SubCell"/>
</dbReference>
<dbReference type="InterPro" id="IPR035906">
    <property type="entry name" value="MetI-like_sf"/>
</dbReference>
<dbReference type="CDD" id="cd06261">
    <property type="entry name" value="TM_PBP2"/>
    <property type="match status" value="1"/>
</dbReference>
<feature type="transmembrane region" description="Helical" evidence="7">
    <location>
        <begin position="234"/>
        <end position="257"/>
    </location>
</feature>
<keyword evidence="10" id="KW-1185">Reference proteome</keyword>
<evidence type="ECO:0000256" key="2">
    <source>
        <dbReference type="ARBA" id="ARBA00022448"/>
    </source>
</evidence>
<dbReference type="SUPFAM" id="SSF161098">
    <property type="entry name" value="MetI-like"/>
    <property type="match status" value="1"/>
</dbReference>
<organism evidence="9 10">
    <name type="scientific">Alteribacter keqinensis</name>
    <dbReference type="NCBI Taxonomy" id="2483800"/>
    <lineage>
        <taxon>Bacteria</taxon>
        <taxon>Bacillati</taxon>
        <taxon>Bacillota</taxon>
        <taxon>Bacilli</taxon>
        <taxon>Bacillales</taxon>
        <taxon>Bacillaceae</taxon>
        <taxon>Alteribacter</taxon>
    </lineage>
</organism>
<dbReference type="OrthoDB" id="9783714at2"/>
<sequence>METVTSQRQEKSSKRHGGLRKLFSLEKSPLLYLLPMILFMLIMIGYPISRVIYLSFTQNILTRPDLGVEFIGLSNYWTLMTSAEFWNTVARTVGWTSLSVGGKVLIGFGIALLLSKPIGFKKVYMFLLMVPWVTPMVVAAVSFRWMFDGQFGTVNYLLLTVGIIQENIIWLGQAATAFIATAIADMWLGLPFMILVFMAGLQAIPEEVKEAARMDGANGMQLLGKVILPMMKPVVLVAVTLSTIWTFNSFGVIWPMTRGGPLESTRTLVVDAYVRSFGAFDLGMGGAVAVVIFIFLMIFTYMYKRLLMKQGEM</sequence>